<sequence>MLLKTETTAAGFGSVDRRKGFPQVTPGSLSVANHRLVAGCGTWSSLSKKLQAKKSQMETSGNNTVNVLPEPGVLLTLILP</sequence>
<protein>
    <submittedName>
        <fullName evidence="1">Uncharacterized protein</fullName>
    </submittedName>
</protein>
<reference evidence="1 2" key="1">
    <citation type="submission" date="2022-01" db="EMBL/GenBank/DDBJ databases">
        <title>Desulfofustis limnae sp. nov., a novel mesophilic sulfate-reducing bacterium isolated from marsh soil.</title>
        <authorList>
            <person name="Watanabe M."/>
            <person name="Takahashi A."/>
            <person name="Kojima H."/>
            <person name="Fukui M."/>
        </authorList>
    </citation>
    <scope>NUCLEOTIDE SEQUENCE [LARGE SCALE GENOMIC DNA]</scope>
    <source>
        <strain evidence="1 2">PPLL</strain>
    </source>
</reference>
<keyword evidence="2" id="KW-1185">Reference proteome</keyword>
<gene>
    <name evidence="1" type="ORF">DPPLL_26250</name>
</gene>
<evidence type="ECO:0000313" key="1">
    <source>
        <dbReference type="EMBL" id="BDD88260.1"/>
    </source>
</evidence>
<organism evidence="1 2">
    <name type="scientific">Desulfofustis limnaeus</name>
    <dbReference type="NCBI Taxonomy" id="2740163"/>
    <lineage>
        <taxon>Bacteria</taxon>
        <taxon>Pseudomonadati</taxon>
        <taxon>Thermodesulfobacteriota</taxon>
        <taxon>Desulfobulbia</taxon>
        <taxon>Desulfobulbales</taxon>
        <taxon>Desulfocapsaceae</taxon>
        <taxon>Desulfofustis</taxon>
    </lineage>
</organism>
<proteinExistence type="predicted"/>
<name>A0ABM7WB97_9BACT</name>
<accession>A0ABM7WB97</accession>
<dbReference type="Proteomes" id="UP000830055">
    <property type="component" value="Chromosome"/>
</dbReference>
<evidence type="ECO:0000313" key="2">
    <source>
        <dbReference type="Proteomes" id="UP000830055"/>
    </source>
</evidence>
<dbReference type="EMBL" id="AP025516">
    <property type="protein sequence ID" value="BDD88260.1"/>
    <property type="molecule type" value="Genomic_DNA"/>
</dbReference>